<dbReference type="STRING" id="53326.A0A016RWS1"/>
<proteinExistence type="predicted"/>
<organism evidence="2 3">
    <name type="scientific">Ancylostoma ceylanicum</name>
    <dbReference type="NCBI Taxonomy" id="53326"/>
    <lineage>
        <taxon>Eukaryota</taxon>
        <taxon>Metazoa</taxon>
        <taxon>Ecdysozoa</taxon>
        <taxon>Nematoda</taxon>
        <taxon>Chromadorea</taxon>
        <taxon>Rhabditida</taxon>
        <taxon>Rhabditina</taxon>
        <taxon>Rhabditomorpha</taxon>
        <taxon>Strongyloidea</taxon>
        <taxon>Ancylostomatidae</taxon>
        <taxon>Ancylostomatinae</taxon>
        <taxon>Ancylostoma</taxon>
    </lineage>
</organism>
<gene>
    <name evidence="2" type="primary">Acey_s0352.g3275</name>
    <name evidence="2" type="ORF">Y032_0352g3275</name>
</gene>
<evidence type="ECO:0000313" key="2">
    <source>
        <dbReference type="EMBL" id="EYB82751.1"/>
    </source>
</evidence>
<keyword evidence="3" id="KW-1185">Reference proteome</keyword>
<accession>A0A016RWS1</accession>
<reference evidence="3" key="1">
    <citation type="journal article" date="2015" name="Nat. Genet.">
        <title>The genome and transcriptome of the zoonotic hookworm Ancylostoma ceylanicum identify infection-specific gene families.</title>
        <authorList>
            <person name="Schwarz E.M."/>
            <person name="Hu Y."/>
            <person name="Antoshechkin I."/>
            <person name="Miller M.M."/>
            <person name="Sternberg P.W."/>
            <person name="Aroian R.V."/>
        </authorList>
    </citation>
    <scope>NUCLEOTIDE SEQUENCE</scope>
    <source>
        <strain evidence="3">HY135</strain>
    </source>
</reference>
<evidence type="ECO:0000313" key="3">
    <source>
        <dbReference type="Proteomes" id="UP000024635"/>
    </source>
</evidence>
<dbReference type="EMBL" id="JARK01001688">
    <property type="protein sequence ID" value="EYB82751.1"/>
    <property type="molecule type" value="Genomic_DNA"/>
</dbReference>
<feature type="region of interest" description="Disordered" evidence="1">
    <location>
        <begin position="1"/>
        <end position="29"/>
    </location>
</feature>
<protein>
    <submittedName>
        <fullName evidence="2">Uncharacterized protein</fullName>
    </submittedName>
</protein>
<dbReference type="OrthoDB" id="5869388at2759"/>
<evidence type="ECO:0000256" key="1">
    <source>
        <dbReference type="SAM" id="MobiDB-lite"/>
    </source>
</evidence>
<name>A0A016RWS1_9BILA</name>
<dbReference type="AlphaFoldDB" id="A0A016RWS1"/>
<sequence length="226" mass="25315">MPSRRNGTKAAANKKKSNPSISSQIGSDFDSLTSPEAQVLVGQLLTLLEEKAPEGIPLLNQLISILEPNPKEIVESEKRSRSIIISGMPEAEKELTASQRQAHTELSVIKMLDALEIGTKPVEIKRMGTLTSGKVRIIKCVFSSQKYFLEAIRKARLLRQIPGFVTVYICQSMTKAERGKNRELHRQPRELKEKEFGGEKVYVVYRDRVVKACDIPNLKVSNSKNL</sequence>
<comment type="caution">
    <text evidence="2">The sequence shown here is derived from an EMBL/GenBank/DDBJ whole genome shotgun (WGS) entry which is preliminary data.</text>
</comment>
<dbReference type="Proteomes" id="UP000024635">
    <property type="component" value="Unassembled WGS sequence"/>
</dbReference>